<keyword evidence="3 4" id="KW-0808">Transferase</keyword>
<dbReference type="SUPFAM" id="SSF53448">
    <property type="entry name" value="Nucleotide-diphospho-sugar transferases"/>
    <property type="match status" value="1"/>
</dbReference>
<evidence type="ECO:0000256" key="1">
    <source>
        <dbReference type="ARBA" id="ARBA00006739"/>
    </source>
</evidence>
<dbReference type="Proteomes" id="UP000564885">
    <property type="component" value="Unassembled WGS sequence"/>
</dbReference>
<dbReference type="InterPro" id="IPR029044">
    <property type="entry name" value="Nucleotide-diphossugar_trans"/>
</dbReference>
<organism evidence="4 5">
    <name type="scientific">Enterovirga aerilata</name>
    <dbReference type="NCBI Taxonomy" id="2730920"/>
    <lineage>
        <taxon>Bacteria</taxon>
        <taxon>Pseudomonadati</taxon>
        <taxon>Pseudomonadota</taxon>
        <taxon>Alphaproteobacteria</taxon>
        <taxon>Hyphomicrobiales</taxon>
        <taxon>Methylobacteriaceae</taxon>
        <taxon>Enterovirga</taxon>
    </lineage>
</organism>
<evidence type="ECO:0000313" key="5">
    <source>
        <dbReference type="Proteomes" id="UP000564885"/>
    </source>
</evidence>
<sequence length="348" mass="38778">MAGGRDFAADATAVIVLNYNGWRDTIDCVESLLHLPEPLGVFVVDNASSDESVRKLREWGQSRLPDINAERVASGSSAVRFLERRPMSSQGPGPDWPPAESSIGSVVLIASSRNGGYAAGNNVALRFALAEPYRFFWVLNNDTLVKPDTLHWMIARLREDPGIGMCGSTLLYHDEPDTVQNYGGAAFQPWKGRASGIGLGEPFDPAIDRTGVERQLAYVSGASTLVTRRFLETVGLMEESYFLFWEEIDWAVRARGRFRLGFAPRSIVYHRVGASIGTRDKSEQSELAEFYMVRNRVLFCSRYSRRSLPFVLADVGRTMFRRLRRGEWRRAAGLVRAVTGGHLRPGTV</sequence>
<dbReference type="CDD" id="cd04186">
    <property type="entry name" value="GT_2_like_c"/>
    <property type="match status" value="1"/>
</dbReference>
<dbReference type="PANTHER" id="PTHR43179">
    <property type="entry name" value="RHAMNOSYLTRANSFERASE WBBL"/>
    <property type="match status" value="1"/>
</dbReference>
<evidence type="ECO:0000256" key="2">
    <source>
        <dbReference type="ARBA" id="ARBA00022676"/>
    </source>
</evidence>
<gene>
    <name evidence="4" type="ORF">HJG44_02595</name>
</gene>
<comment type="caution">
    <text evidence="4">The sequence shown here is derived from an EMBL/GenBank/DDBJ whole genome shotgun (WGS) entry which is preliminary data.</text>
</comment>
<dbReference type="PANTHER" id="PTHR43179:SF12">
    <property type="entry name" value="GALACTOFURANOSYLTRANSFERASE GLFT2"/>
    <property type="match status" value="1"/>
</dbReference>
<evidence type="ECO:0000313" key="4">
    <source>
        <dbReference type="EMBL" id="NNM71283.1"/>
    </source>
</evidence>
<keyword evidence="5" id="KW-1185">Reference proteome</keyword>
<evidence type="ECO:0000256" key="3">
    <source>
        <dbReference type="ARBA" id="ARBA00022679"/>
    </source>
</evidence>
<keyword evidence="2" id="KW-0328">Glycosyltransferase</keyword>
<accession>A0A849IBH8</accession>
<proteinExistence type="inferred from homology"/>
<dbReference type="GO" id="GO:0016757">
    <property type="term" value="F:glycosyltransferase activity"/>
    <property type="evidence" value="ECO:0007669"/>
    <property type="project" value="UniProtKB-KW"/>
</dbReference>
<dbReference type="Gene3D" id="3.90.550.10">
    <property type="entry name" value="Spore Coat Polysaccharide Biosynthesis Protein SpsA, Chain A"/>
    <property type="match status" value="1"/>
</dbReference>
<name>A0A849IBH8_9HYPH</name>
<protein>
    <submittedName>
        <fullName evidence="4">Glycosyltransferase family 2 protein</fullName>
    </submittedName>
</protein>
<reference evidence="4 5" key="1">
    <citation type="submission" date="2020-04" db="EMBL/GenBank/DDBJ databases">
        <title>Enterovirga sp. isolate from soil.</title>
        <authorList>
            <person name="Chea S."/>
            <person name="Kim D.-U."/>
        </authorList>
    </citation>
    <scope>NUCLEOTIDE SEQUENCE [LARGE SCALE GENOMIC DNA]</scope>
    <source>
        <strain evidence="4 5">DB1703</strain>
    </source>
</reference>
<comment type="similarity">
    <text evidence="1">Belongs to the glycosyltransferase 2 family.</text>
</comment>
<dbReference type="RefSeq" id="WP_171216759.1">
    <property type="nucleotide sequence ID" value="NZ_JABEPP010000001.1"/>
</dbReference>
<dbReference type="EMBL" id="JABEPP010000001">
    <property type="protein sequence ID" value="NNM71283.1"/>
    <property type="molecule type" value="Genomic_DNA"/>
</dbReference>
<dbReference type="AlphaFoldDB" id="A0A849IBH8"/>